<reference evidence="4" key="1">
    <citation type="submission" date="2021-02" db="EMBL/GenBank/DDBJ databases">
        <authorList>
            <person name="Nowell W R."/>
        </authorList>
    </citation>
    <scope>NUCLEOTIDE SEQUENCE</scope>
</reference>
<evidence type="ECO:0000313" key="4">
    <source>
        <dbReference type="EMBL" id="CAF3765876.1"/>
    </source>
</evidence>
<evidence type="ECO:0000256" key="1">
    <source>
        <dbReference type="ARBA" id="ARBA00022737"/>
    </source>
</evidence>
<evidence type="ECO:0000256" key="2">
    <source>
        <dbReference type="SAM" id="MobiDB-lite"/>
    </source>
</evidence>
<dbReference type="OrthoDB" id="270720at2759"/>
<keyword evidence="1" id="KW-0677">Repeat</keyword>
<dbReference type="InterPro" id="IPR003409">
    <property type="entry name" value="MORN"/>
</dbReference>
<dbReference type="Proteomes" id="UP000663891">
    <property type="component" value="Unassembled WGS sequence"/>
</dbReference>
<dbReference type="Proteomes" id="UP000663881">
    <property type="component" value="Unassembled WGS sequence"/>
</dbReference>
<accession>A0A818ZAR6</accession>
<dbReference type="Pfam" id="PF02493">
    <property type="entry name" value="MORN"/>
    <property type="match status" value="7"/>
</dbReference>
<evidence type="ECO:0000313" key="5">
    <source>
        <dbReference type="Proteomes" id="UP000663881"/>
    </source>
</evidence>
<proteinExistence type="predicted"/>
<evidence type="ECO:0000313" key="3">
    <source>
        <dbReference type="EMBL" id="CAF1299755.1"/>
    </source>
</evidence>
<dbReference type="SUPFAM" id="SSF82185">
    <property type="entry name" value="Histone H3 K4-specific methyltransferase SET7/9 N-terminal domain"/>
    <property type="match status" value="2"/>
</dbReference>
<organism evidence="4 5">
    <name type="scientific">Adineta steineri</name>
    <dbReference type="NCBI Taxonomy" id="433720"/>
    <lineage>
        <taxon>Eukaryota</taxon>
        <taxon>Metazoa</taxon>
        <taxon>Spiralia</taxon>
        <taxon>Gnathifera</taxon>
        <taxon>Rotifera</taxon>
        <taxon>Eurotatoria</taxon>
        <taxon>Bdelloidea</taxon>
        <taxon>Adinetida</taxon>
        <taxon>Adinetidae</taxon>
        <taxon>Adineta</taxon>
    </lineage>
</organism>
<dbReference type="EMBL" id="CAJNON010000517">
    <property type="protein sequence ID" value="CAF1299755.1"/>
    <property type="molecule type" value="Genomic_DNA"/>
</dbReference>
<sequence length="440" mass="49993">MVVKKFPNGDKYDGEWKNNMKNGEGTLVYADGGQYAGSWVDDERNGHGVNKWSDGRVYTGDWQDNKQHGDGIMTYTDGGKYVGEWENDMRNGHGVNIWSNGDEYDGSWVDNERQGQGTFIYNSKGNKYIGEWSENMRHGYGTNTWANGDRYEGMWANNEKHGKGTLTHSNGSKEDGTWTKNKLNNAPSKDVQAATKKFNSKDALQFKGLWLNGQPFIICLMPRIAGCSYQALAREYLSSLNWDKEFFDHANDRCYCSRCYKETWKDVIDAGNGQYVIPRGWVRLGLQLDPVIMKTKDIFNKWIVTFHGTTKIAAQSILQHRQFCMPGDTLIDGTKLGIRPGHIPNQMHLYTSPTIAYSSGPVYSPTYEFHSKENDAKYEAQIVLQCRQMPDSFDVGPETIGAGEEKICSYIPNSKIEYFTDRRSSLLAYGLLVRFRSKNS</sequence>
<dbReference type="SMART" id="SM00698">
    <property type="entry name" value="MORN"/>
    <property type="match status" value="7"/>
</dbReference>
<comment type="caution">
    <text evidence="4">The sequence shown here is derived from an EMBL/GenBank/DDBJ whole genome shotgun (WGS) entry which is preliminary data.</text>
</comment>
<name>A0A818ZAR6_9BILA</name>
<gene>
    <name evidence="4" type="ORF">OKA104_LOCUS16522</name>
    <name evidence="3" type="ORF">VCS650_LOCUS30977</name>
</gene>
<protein>
    <submittedName>
        <fullName evidence="4">Uncharacterized protein</fullName>
    </submittedName>
</protein>
<dbReference type="EMBL" id="CAJOAY010000952">
    <property type="protein sequence ID" value="CAF3765876.1"/>
    <property type="molecule type" value="Genomic_DNA"/>
</dbReference>
<dbReference type="PANTHER" id="PTHR43215:SF14">
    <property type="entry name" value="RADIAL SPOKE HEAD 1 HOMOLOG"/>
    <property type="match status" value="1"/>
</dbReference>
<feature type="region of interest" description="Disordered" evidence="2">
    <location>
        <begin position="162"/>
        <end position="185"/>
    </location>
</feature>
<dbReference type="Gene3D" id="2.20.110.10">
    <property type="entry name" value="Histone H3 K4-specific methyltransferase SET7/9 N-terminal domain"/>
    <property type="match status" value="4"/>
</dbReference>
<dbReference type="PANTHER" id="PTHR43215">
    <property type="entry name" value="RADIAL SPOKE HEAD 1 HOMOLOG"/>
    <property type="match status" value="1"/>
</dbReference>
<dbReference type="AlphaFoldDB" id="A0A818ZAR6"/>